<dbReference type="PROSITE" id="PS00903">
    <property type="entry name" value="CYT_DCMP_DEAMINASES_1"/>
    <property type="match status" value="1"/>
</dbReference>
<dbReference type="EC" id="3.5.4.26" evidence="2"/>
<dbReference type="InterPro" id="IPR016192">
    <property type="entry name" value="APOBEC/CMP_deaminase_Zn-bd"/>
</dbReference>
<evidence type="ECO:0000256" key="3">
    <source>
        <dbReference type="ARBA" id="ARBA00022723"/>
    </source>
</evidence>
<protein>
    <recommendedName>
        <fullName evidence="2">diaminohydroxyphosphoribosylaminopyrimidine deaminase</fullName>
        <ecNumber evidence="2">3.5.4.26</ecNumber>
    </recommendedName>
</protein>
<dbReference type="Gene3D" id="3.40.140.10">
    <property type="entry name" value="Cytidine Deaminase, domain 2"/>
    <property type="match status" value="1"/>
</dbReference>
<dbReference type="EMBL" id="BAAAQW010000011">
    <property type="protein sequence ID" value="GAA2202636.1"/>
    <property type="molecule type" value="Genomic_DNA"/>
</dbReference>
<dbReference type="InterPro" id="IPR016193">
    <property type="entry name" value="Cytidine_deaminase-like"/>
</dbReference>
<evidence type="ECO:0000313" key="6">
    <source>
        <dbReference type="EMBL" id="GAA2202636.1"/>
    </source>
</evidence>
<evidence type="ECO:0000256" key="4">
    <source>
        <dbReference type="ARBA" id="ARBA00022833"/>
    </source>
</evidence>
<evidence type="ECO:0000313" key="7">
    <source>
        <dbReference type="Proteomes" id="UP001500432"/>
    </source>
</evidence>
<comment type="pathway">
    <text evidence="1">Cofactor biosynthesis; riboflavin biosynthesis; 5-amino-6-(D-ribitylamino)uracil from GTP: step 2/4.</text>
</comment>
<dbReference type="Proteomes" id="UP001500432">
    <property type="component" value="Unassembled WGS sequence"/>
</dbReference>
<accession>A0ABN3C0K4</accession>
<dbReference type="CDD" id="cd01284">
    <property type="entry name" value="Riboflavin_deaminase-reductase"/>
    <property type="match status" value="1"/>
</dbReference>
<proteinExistence type="predicted"/>
<reference evidence="6 7" key="1">
    <citation type="journal article" date="2019" name="Int. J. Syst. Evol. Microbiol.">
        <title>The Global Catalogue of Microorganisms (GCM) 10K type strain sequencing project: providing services to taxonomists for standard genome sequencing and annotation.</title>
        <authorList>
            <consortium name="The Broad Institute Genomics Platform"/>
            <consortium name="The Broad Institute Genome Sequencing Center for Infectious Disease"/>
            <person name="Wu L."/>
            <person name="Ma J."/>
        </authorList>
    </citation>
    <scope>NUCLEOTIDE SEQUENCE [LARGE SCALE GENOMIC DNA]</scope>
    <source>
        <strain evidence="6 7">JCM 16034</strain>
    </source>
</reference>
<keyword evidence="3" id="KW-0479">Metal-binding</keyword>
<dbReference type="InterPro" id="IPR002125">
    <property type="entry name" value="CMP_dCMP_dom"/>
</dbReference>
<dbReference type="InterPro" id="IPR004794">
    <property type="entry name" value="Eubact_RibD"/>
</dbReference>
<gene>
    <name evidence="6" type="ORF">GCM10009849_31850</name>
</gene>
<dbReference type="Pfam" id="PF00383">
    <property type="entry name" value="dCMP_cyt_deam_1"/>
    <property type="match status" value="1"/>
</dbReference>
<dbReference type="SUPFAM" id="SSF53927">
    <property type="entry name" value="Cytidine deaminase-like"/>
    <property type="match status" value="1"/>
</dbReference>
<keyword evidence="7" id="KW-1185">Reference proteome</keyword>
<feature type="domain" description="CMP/dCMP-type deaminase" evidence="5">
    <location>
        <begin position="17"/>
        <end position="139"/>
    </location>
</feature>
<organism evidence="6 7">
    <name type="scientific">Sinomonas flava</name>
    <dbReference type="NCBI Taxonomy" id="496857"/>
    <lineage>
        <taxon>Bacteria</taxon>
        <taxon>Bacillati</taxon>
        <taxon>Actinomycetota</taxon>
        <taxon>Actinomycetes</taxon>
        <taxon>Micrococcales</taxon>
        <taxon>Micrococcaceae</taxon>
        <taxon>Sinomonas</taxon>
    </lineage>
</organism>
<name>A0ABN3C0K4_9MICC</name>
<dbReference type="PANTHER" id="PTHR11079:SF162">
    <property type="entry name" value="RIBOFLAVIN BIOSYNTHESIS PROTEIN PYRD, CHLOROPLASTIC"/>
    <property type="match status" value="1"/>
</dbReference>
<evidence type="ECO:0000259" key="5">
    <source>
        <dbReference type="PROSITE" id="PS51747"/>
    </source>
</evidence>
<evidence type="ECO:0000256" key="2">
    <source>
        <dbReference type="ARBA" id="ARBA00012766"/>
    </source>
</evidence>
<dbReference type="NCBIfam" id="TIGR00326">
    <property type="entry name" value="eubact_ribD"/>
    <property type="match status" value="1"/>
</dbReference>
<keyword evidence="4" id="KW-0862">Zinc</keyword>
<sequence>MTEVLSAPEAAAGVVRYSEEEAMRRALRLAATPGVPLGPNPRVGCVLLTHDGELVAEGFHRGAGTAHAEADALARAGEAARGTIALVTLEPCNHTGRTGPCAQALIAAGVDRVVYALSDPNPLAQGGAQTLRTAGIGVEGGLLEAEAREVNAGWLESIRHPASA</sequence>
<dbReference type="PROSITE" id="PS51747">
    <property type="entry name" value="CYT_DCMP_DEAMINASES_2"/>
    <property type="match status" value="1"/>
</dbReference>
<dbReference type="RefSeq" id="WP_425564462.1">
    <property type="nucleotide sequence ID" value="NZ_BAAAQW010000011.1"/>
</dbReference>
<evidence type="ECO:0000256" key="1">
    <source>
        <dbReference type="ARBA" id="ARBA00004882"/>
    </source>
</evidence>
<dbReference type="PANTHER" id="PTHR11079">
    <property type="entry name" value="CYTOSINE DEAMINASE FAMILY MEMBER"/>
    <property type="match status" value="1"/>
</dbReference>
<comment type="caution">
    <text evidence="6">The sequence shown here is derived from an EMBL/GenBank/DDBJ whole genome shotgun (WGS) entry which is preliminary data.</text>
</comment>